<comment type="caution">
    <text evidence="1">Lacks conserved residue(s) required for the propagation of feature annotation.</text>
</comment>
<keyword evidence="1" id="KW-0862">Zinc</keyword>
<comment type="subcellular location">
    <subcellularLocation>
        <location evidence="1">Endoplasmic reticulum membrane</location>
        <topology evidence="1">Multi-pass membrane protein</topology>
    </subcellularLocation>
</comment>
<keyword evidence="1" id="KW-0863">Zinc-finger</keyword>
<dbReference type="PANTHER" id="PTHR22166">
    <property type="entry name" value="ENDOPLASMIC RETICULUM JUNCTION FORMATION PROTEIN LUNAPARK"/>
    <property type="match status" value="1"/>
</dbReference>
<keyword evidence="1" id="KW-0472">Membrane</keyword>
<keyword evidence="1" id="KW-1133">Transmembrane helix</keyword>
<gene>
    <name evidence="5" type="ORF">LTR05_007507</name>
</gene>
<dbReference type="Pfam" id="PF10058">
    <property type="entry name" value="Zn_ribbon_10"/>
    <property type="match status" value="1"/>
</dbReference>
<dbReference type="GO" id="GO:0008270">
    <property type="term" value="F:zinc ion binding"/>
    <property type="evidence" value="ECO:0007669"/>
    <property type="project" value="UniProtKB-KW"/>
</dbReference>
<evidence type="ECO:0000256" key="3">
    <source>
        <dbReference type="SAM" id="MobiDB-lite"/>
    </source>
</evidence>
<keyword evidence="1" id="KW-0479">Metal-binding</keyword>
<dbReference type="InterPro" id="IPR019273">
    <property type="entry name" value="Lunapark_Znf"/>
</dbReference>
<organism evidence="5 6">
    <name type="scientific">Lithohypha guttulata</name>
    <dbReference type="NCBI Taxonomy" id="1690604"/>
    <lineage>
        <taxon>Eukaryota</taxon>
        <taxon>Fungi</taxon>
        <taxon>Dikarya</taxon>
        <taxon>Ascomycota</taxon>
        <taxon>Pezizomycotina</taxon>
        <taxon>Eurotiomycetes</taxon>
        <taxon>Chaetothyriomycetidae</taxon>
        <taxon>Chaetothyriales</taxon>
        <taxon>Trichomeriaceae</taxon>
        <taxon>Lithohypha</taxon>
    </lineage>
</organism>
<protein>
    <recommendedName>
        <fullName evidence="1">Endoplasmic reticulum junction formation protein lunapark</fullName>
    </recommendedName>
</protein>
<dbReference type="InterPro" id="IPR040115">
    <property type="entry name" value="Lnp"/>
</dbReference>
<keyword evidence="2" id="KW-0175">Coiled coil</keyword>
<evidence type="ECO:0000313" key="5">
    <source>
        <dbReference type="EMBL" id="KAK5082361.1"/>
    </source>
</evidence>
<keyword evidence="1" id="KW-0256">Endoplasmic reticulum</keyword>
<comment type="domain">
    <text evidence="1">The C4-type zinc finger motif is necessary both for its ER three-way tubular junction localization and formation.</text>
</comment>
<dbReference type="Proteomes" id="UP001309876">
    <property type="component" value="Unassembled WGS sequence"/>
</dbReference>
<feature type="compositionally biased region" description="Basic and acidic residues" evidence="3">
    <location>
        <begin position="310"/>
        <end position="333"/>
    </location>
</feature>
<evidence type="ECO:0000313" key="6">
    <source>
        <dbReference type="Proteomes" id="UP001309876"/>
    </source>
</evidence>
<accession>A0AAN7YDT8</accession>
<comment type="caution">
    <text evidence="5">The sequence shown here is derived from an EMBL/GenBank/DDBJ whole genome shotgun (WGS) entry which is preliminary data.</text>
</comment>
<evidence type="ECO:0000256" key="1">
    <source>
        <dbReference type="RuleBase" id="RU367073"/>
    </source>
</evidence>
<feature type="region of interest" description="Disordered" evidence="3">
    <location>
        <begin position="135"/>
        <end position="204"/>
    </location>
</feature>
<comment type="similarity">
    <text evidence="1">Belongs to the lunapark family.</text>
</comment>
<dbReference type="AlphaFoldDB" id="A0AAN7YDT8"/>
<proteinExistence type="inferred from homology"/>
<dbReference type="GO" id="GO:0071788">
    <property type="term" value="P:endoplasmic reticulum tubular network maintenance"/>
    <property type="evidence" value="ECO:0007669"/>
    <property type="project" value="UniProtKB-UniRule"/>
</dbReference>
<sequence>MSWLWRSDSSAASFEKALAKLSGQISSASVSLDKTRSRSRRAKALWTLYTSIAYLISVLILVLVIGPQDWTVPHYGGLVGAPLSIYGVRQAITAISGWSIARQQSHVDRLQKEREEKIAQLKKATKYDSTQELLQKYGGAPPSQPRDEAPEQGTKGKTKDTRPQTPVQRTGLPPPPTANIQRRSPPIQISGRPHTPNDTQSLPTAQGLMQSPVTIEEPGFAPNAFSQAPPSRAAYEHTSHWYDRILDVMLGEDEAQAKNRLALLCQSCRLVNGQAPPGVKTLEELGRWRCQSCGAWNGVQVETTKMVQEMAEKRPTSPAPRHEDDDDQQHEFEESGTLDGSEGSTGHDKGADTSSISKRVTRSAKKPVVEGL</sequence>
<dbReference type="GO" id="GO:0098826">
    <property type="term" value="C:endoplasmic reticulum tubular network membrane"/>
    <property type="evidence" value="ECO:0007669"/>
    <property type="project" value="UniProtKB-UniRule"/>
</dbReference>
<evidence type="ECO:0000256" key="2">
    <source>
        <dbReference type="SAM" id="Coils"/>
    </source>
</evidence>
<keyword evidence="6" id="KW-1185">Reference proteome</keyword>
<dbReference type="GO" id="GO:1903373">
    <property type="term" value="P:positive regulation of endoplasmic reticulum tubular network organization"/>
    <property type="evidence" value="ECO:0007669"/>
    <property type="project" value="UniProtKB-UniRule"/>
</dbReference>
<feature type="transmembrane region" description="Helical" evidence="1">
    <location>
        <begin position="44"/>
        <end position="65"/>
    </location>
</feature>
<evidence type="ECO:0000259" key="4">
    <source>
        <dbReference type="Pfam" id="PF10058"/>
    </source>
</evidence>
<reference evidence="5 6" key="1">
    <citation type="submission" date="2023-08" db="EMBL/GenBank/DDBJ databases">
        <title>Black Yeasts Isolated from many extreme environments.</title>
        <authorList>
            <person name="Coleine C."/>
            <person name="Stajich J.E."/>
            <person name="Selbmann L."/>
        </authorList>
    </citation>
    <scope>NUCLEOTIDE SEQUENCE [LARGE SCALE GENOMIC DNA]</scope>
    <source>
        <strain evidence="5 6">CCFEE 5910</strain>
    </source>
</reference>
<dbReference type="PANTHER" id="PTHR22166:SF12">
    <property type="entry name" value="ENDOPLASMIC RETICULUM JUNCTION FORMATION PROTEIN LUNAPARK"/>
    <property type="match status" value="1"/>
</dbReference>
<feature type="region of interest" description="Disordered" evidence="3">
    <location>
        <begin position="309"/>
        <end position="372"/>
    </location>
</feature>
<keyword evidence="1" id="KW-0812">Transmembrane</keyword>
<comment type="function">
    <text evidence="1">Plays a role in determining ER morphology.</text>
</comment>
<feature type="domain" description="Lunapark zinc ribbon" evidence="4">
    <location>
        <begin position="241"/>
        <end position="297"/>
    </location>
</feature>
<feature type="coiled-coil region" evidence="2">
    <location>
        <begin position="100"/>
        <end position="127"/>
    </location>
</feature>
<name>A0AAN7YDT8_9EURO</name>
<dbReference type="EMBL" id="JAVRRJ010000008">
    <property type="protein sequence ID" value="KAK5082361.1"/>
    <property type="molecule type" value="Genomic_DNA"/>
</dbReference>